<evidence type="ECO:0000313" key="1">
    <source>
        <dbReference type="EMBL" id="PSN91781.1"/>
    </source>
</evidence>
<dbReference type="InterPro" id="IPR002763">
    <property type="entry name" value="DUF72"/>
</dbReference>
<dbReference type="Proteomes" id="UP000240490">
    <property type="component" value="Unassembled WGS sequence"/>
</dbReference>
<dbReference type="SUPFAM" id="SSF117396">
    <property type="entry name" value="TM1631-like"/>
    <property type="match status" value="1"/>
</dbReference>
<evidence type="ECO:0000313" key="2">
    <source>
        <dbReference type="Proteomes" id="UP000240490"/>
    </source>
</evidence>
<dbReference type="Pfam" id="PF01904">
    <property type="entry name" value="DUF72"/>
    <property type="match status" value="1"/>
</dbReference>
<sequence>MVACDIRVGCGGWWCFPGGLRHYRLHFSFVEVNTAYYALPPEARLKEWRRIAGSPEEFEFSLKAPRSTPKTLKESFPKLVEAARILEARYVVVHASQPGWAELAVRLLDAGFTPVIVPAPPTRGRMSVEKKEGLPRGFLRVWDPVFENPPQAPTYARVFGAPTGGVAHHLGSGMLKAASERLTRALHLAGSVRVVVHTYRMAEDARRLMQLLP</sequence>
<dbReference type="PANTHER" id="PTHR30348:SF4">
    <property type="entry name" value="DUF72 DOMAIN-CONTAINING PROTEIN"/>
    <property type="match status" value="1"/>
</dbReference>
<dbReference type="EMBL" id="NEXJ01000038">
    <property type="protein sequence ID" value="PSN91781.1"/>
    <property type="molecule type" value="Genomic_DNA"/>
</dbReference>
<reference evidence="1 2" key="1">
    <citation type="submission" date="2017-04" db="EMBL/GenBank/DDBJ databases">
        <title>Novel microbial lineages endemic to geothermal iron-oxide mats fill important gaps in the evolutionary history of Archaea.</title>
        <authorList>
            <person name="Jay Z.J."/>
            <person name="Beam J.P."/>
            <person name="Dlakic M."/>
            <person name="Rusch D.B."/>
            <person name="Kozubal M.A."/>
            <person name="Inskeep W.P."/>
        </authorList>
    </citation>
    <scope>NUCLEOTIDE SEQUENCE [LARGE SCALE GENOMIC DNA]</scope>
    <source>
        <strain evidence="1">ECH_B_SAG-M15</strain>
    </source>
</reference>
<accession>A0A2R6AZG1</accession>
<dbReference type="InterPro" id="IPR036520">
    <property type="entry name" value="UPF0759_sf"/>
</dbReference>
<dbReference type="PANTHER" id="PTHR30348">
    <property type="entry name" value="UNCHARACTERIZED PROTEIN YECE"/>
    <property type="match status" value="1"/>
</dbReference>
<name>A0A2R6AZG1_9ARCH</name>
<dbReference type="AlphaFoldDB" id="A0A2R6AZG1"/>
<protein>
    <recommendedName>
        <fullName evidence="3">DUF72 domain-containing protein</fullName>
    </recommendedName>
</protein>
<evidence type="ECO:0008006" key="3">
    <source>
        <dbReference type="Google" id="ProtNLM"/>
    </source>
</evidence>
<dbReference type="Gene3D" id="3.20.20.410">
    <property type="entry name" value="Protein of unknown function UPF0759"/>
    <property type="match status" value="1"/>
</dbReference>
<organism evidence="1 2">
    <name type="scientific">Candidatus Marsarchaeota G2 archaeon ECH_B_SAG-M15</name>
    <dbReference type="NCBI Taxonomy" id="1978162"/>
    <lineage>
        <taxon>Archaea</taxon>
        <taxon>Candidatus Marsarchaeota</taxon>
        <taxon>Candidatus Marsarchaeota group 2</taxon>
    </lineage>
</organism>
<proteinExistence type="predicted"/>
<comment type="caution">
    <text evidence="1">The sequence shown here is derived from an EMBL/GenBank/DDBJ whole genome shotgun (WGS) entry which is preliminary data.</text>
</comment>
<gene>
    <name evidence="1" type="ORF">B9Q08_02250</name>
</gene>